<evidence type="ECO:0000313" key="7">
    <source>
        <dbReference type="Proteomes" id="UP000186015"/>
    </source>
</evidence>
<dbReference type="Pfam" id="PF13522">
    <property type="entry name" value="GATase_6"/>
    <property type="match status" value="1"/>
</dbReference>
<protein>
    <recommendedName>
        <fullName evidence="2">glutamine--fructose-6-phosphate transaminase (isomerizing)</fullName>
        <ecNumber evidence="2">2.6.1.16</ecNumber>
    </recommendedName>
</protein>
<evidence type="ECO:0000259" key="5">
    <source>
        <dbReference type="PROSITE" id="PS51278"/>
    </source>
</evidence>
<dbReference type="GO" id="GO:0004360">
    <property type="term" value="F:glutamine-fructose-6-phosphate transaminase (isomerizing) activity"/>
    <property type="evidence" value="ECO:0007669"/>
    <property type="project" value="UniProtKB-EC"/>
</dbReference>
<gene>
    <name evidence="6" type="ORF">SAMN05216469_10937</name>
</gene>
<comment type="catalytic activity">
    <reaction evidence="1">
        <text>D-fructose 6-phosphate + L-glutamine = D-glucosamine 6-phosphate + L-glutamate</text>
        <dbReference type="Rhea" id="RHEA:13237"/>
        <dbReference type="ChEBI" id="CHEBI:29985"/>
        <dbReference type="ChEBI" id="CHEBI:58359"/>
        <dbReference type="ChEBI" id="CHEBI:58725"/>
        <dbReference type="ChEBI" id="CHEBI:61527"/>
        <dbReference type="EC" id="2.6.1.16"/>
    </reaction>
</comment>
<name>A0A1H7LI20_RUMAL</name>
<reference evidence="6 7" key="1">
    <citation type="submission" date="2016-10" db="EMBL/GenBank/DDBJ databases">
        <authorList>
            <person name="de Groot N.N."/>
        </authorList>
    </citation>
    <scope>NUCLEOTIDE SEQUENCE [LARGE SCALE GENOMIC DNA]</scope>
    <source>
        <strain evidence="6 7">KH2T6</strain>
    </source>
</reference>
<dbReference type="PANTHER" id="PTHR10937">
    <property type="entry name" value="GLUCOSAMINE--FRUCTOSE-6-PHOSPHATE AMINOTRANSFERASE, ISOMERIZING"/>
    <property type="match status" value="1"/>
</dbReference>
<dbReference type="SUPFAM" id="SSF56235">
    <property type="entry name" value="N-terminal nucleophile aminohydrolases (Ntn hydrolases)"/>
    <property type="match status" value="1"/>
</dbReference>
<dbReference type="RefSeq" id="WP_074833693.1">
    <property type="nucleotide sequence ID" value="NZ_FOAT01000009.1"/>
</dbReference>
<accession>A0A1H7LI20</accession>
<proteinExistence type="predicted"/>
<evidence type="ECO:0000256" key="4">
    <source>
        <dbReference type="ARBA" id="ARBA00022962"/>
    </source>
</evidence>
<sequence>MCAIFGFVNYRHAVSGRHLKELVNRLAVESEVRGTDATGIAYIKENELKVYKRPKPAHKMRFYFPEDTTILTGHTRMTTQGNAKYNYNNHPFTGHTVEGDFALCHNGVLFNDDILQKDEDLPKTQIKTDTYAAVQLIEKYGSLSFETIAKMCETVKGNFVFTILNEDNTLYLAKGDNPLCIVHFKQLGLYVYTSTKKIMEEVIENTFLKIYKFDFITSEEGEIIRIDKNGELIRSKFEFEDYYALERHWNYASYGHHPDYLYELCNLFGLTVDDISLLYEIGYCDEDIEMMLDDREYLNMCLEEAKDYYGDWLMEESYGVKV</sequence>
<dbReference type="InterPro" id="IPR029055">
    <property type="entry name" value="Ntn_hydrolases_N"/>
</dbReference>
<keyword evidence="3 6" id="KW-0808">Transferase</keyword>
<evidence type="ECO:0000313" key="6">
    <source>
        <dbReference type="EMBL" id="SEK98553.1"/>
    </source>
</evidence>
<dbReference type="AlphaFoldDB" id="A0A1H7LI20"/>
<evidence type="ECO:0000256" key="1">
    <source>
        <dbReference type="ARBA" id="ARBA00001031"/>
    </source>
</evidence>
<organism evidence="6 7">
    <name type="scientific">Ruminococcus albus</name>
    <dbReference type="NCBI Taxonomy" id="1264"/>
    <lineage>
        <taxon>Bacteria</taxon>
        <taxon>Bacillati</taxon>
        <taxon>Bacillota</taxon>
        <taxon>Clostridia</taxon>
        <taxon>Eubacteriales</taxon>
        <taxon>Oscillospiraceae</taxon>
        <taxon>Ruminococcus</taxon>
    </lineage>
</organism>
<dbReference type="EC" id="2.6.1.16" evidence="2"/>
<feature type="domain" description="Glutamine amidotransferase type-2" evidence="5">
    <location>
        <begin position="2"/>
        <end position="229"/>
    </location>
</feature>
<keyword evidence="4 6" id="KW-0315">Glutamine amidotransferase</keyword>
<evidence type="ECO:0000256" key="3">
    <source>
        <dbReference type="ARBA" id="ARBA00022679"/>
    </source>
</evidence>
<dbReference type="OrthoDB" id="1816481at2"/>
<dbReference type="PROSITE" id="PS51278">
    <property type="entry name" value="GATASE_TYPE_2"/>
    <property type="match status" value="1"/>
</dbReference>
<dbReference type="CDD" id="cd00352">
    <property type="entry name" value="Gn_AT_II"/>
    <property type="match status" value="1"/>
</dbReference>
<dbReference type="EMBL" id="FOAT01000009">
    <property type="protein sequence ID" value="SEK98553.1"/>
    <property type="molecule type" value="Genomic_DNA"/>
</dbReference>
<dbReference type="Gene3D" id="3.60.20.10">
    <property type="entry name" value="Glutamine Phosphoribosylpyrophosphate, subunit 1, domain 1"/>
    <property type="match status" value="1"/>
</dbReference>
<evidence type="ECO:0000256" key="2">
    <source>
        <dbReference type="ARBA" id="ARBA00012916"/>
    </source>
</evidence>
<dbReference type="InterPro" id="IPR017932">
    <property type="entry name" value="GATase_2_dom"/>
</dbReference>
<dbReference type="Proteomes" id="UP000186015">
    <property type="component" value="Unassembled WGS sequence"/>
</dbReference>